<dbReference type="InterPro" id="IPR047990">
    <property type="entry name" value="DLW39-like"/>
</dbReference>
<reference evidence="3" key="2">
    <citation type="submission" date="2016-10" db="EMBL/GenBank/DDBJ databases">
        <authorList>
            <person name="Varghese N."/>
            <person name="Submissions S."/>
        </authorList>
    </citation>
    <scope>NUCLEOTIDE SEQUENCE [LARGE SCALE GENOMIC DNA]</scope>
    <source>
        <strain evidence="3">DSM 45422</strain>
    </source>
</reference>
<reference evidence="2" key="1">
    <citation type="submission" date="2016-10" db="EMBL/GenBank/DDBJ databases">
        <authorList>
            <person name="de Groot N.N."/>
        </authorList>
    </citation>
    <scope>NUCLEOTIDE SEQUENCE [LARGE SCALE GENOMIC DNA]</scope>
    <source>
        <strain evidence="2">DSM 45422</strain>
    </source>
</reference>
<dbReference type="EMBL" id="FNOT01000015">
    <property type="protein sequence ID" value="SDY96805.1"/>
    <property type="molecule type" value="Genomic_DNA"/>
</dbReference>
<evidence type="ECO:0000313" key="2">
    <source>
        <dbReference type="EMBL" id="SDY96805.1"/>
    </source>
</evidence>
<organism evidence="2 3">
    <name type="scientific">Geodermatophilus africanus</name>
    <dbReference type="NCBI Taxonomy" id="1137993"/>
    <lineage>
        <taxon>Bacteria</taxon>
        <taxon>Bacillati</taxon>
        <taxon>Actinomycetota</taxon>
        <taxon>Actinomycetes</taxon>
        <taxon>Geodermatophilales</taxon>
        <taxon>Geodermatophilaceae</taxon>
        <taxon>Geodermatophilus</taxon>
    </lineage>
</organism>
<dbReference type="RefSeq" id="WP_170856805.1">
    <property type="nucleotide sequence ID" value="NZ_FNOT01000008.1"/>
</dbReference>
<gene>
    <name evidence="1" type="ORF">SAMN05660209_03230</name>
    <name evidence="2" type="ORF">SAMN05660209_04201</name>
</gene>
<dbReference type="Proteomes" id="UP000198921">
    <property type="component" value="Unassembled WGS sequence"/>
</dbReference>
<proteinExistence type="predicted"/>
<dbReference type="EMBL" id="FNOT01000008">
    <property type="protein sequence ID" value="SDY58193.1"/>
    <property type="molecule type" value="Genomic_DNA"/>
</dbReference>
<protein>
    <submittedName>
        <fullName evidence="2">Uncharacterized protein</fullName>
    </submittedName>
</protein>
<evidence type="ECO:0000313" key="3">
    <source>
        <dbReference type="Proteomes" id="UP000198921"/>
    </source>
</evidence>
<accession>A0A1H3P7L2</accession>
<sequence>MLRKLVFAAAAATALAAVRRRSAGRAEADLWAEATRGPQAVSTPAAR</sequence>
<dbReference type="NCBIfam" id="NF038356">
    <property type="entry name" value="actino_DLW39"/>
    <property type="match status" value="1"/>
</dbReference>
<evidence type="ECO:0000313" key="1">
    <source>
        <dbReference type="EMBL" id="SDY58193.1"/>
    </source>
</evidence>
<name>A0A1H3P7L2_9ACTN</name>
<dbReference type="AlphaFoldDB" id="A0A1H3P7L2"/>
<keyword evidence="3" id="KW-1185">Reference proteome</keyword>